<keyword evidence="3" id="KW-1185">Reference proteome</keyword>
<feature type="compositionally biased region" description="Low complexity" evidence="1">
    <location>
        <begin position="1294"/>
        <end position="1304"/>
    </location>
</feature>
<comment type="caution">
    <text evidence="2">The sequence shown here is derived from an EMBL/GenBank/DDBJ whole genome shotgun (WGS) entry which is preliminary data.</text>
</comment>
<protein>
    <submittedName>
        <fullName evidence="2">Uncharacterized protein</fullName>
    </submittedName>
</protein>
<feature type="compositionally biased region" description="Polar residues" evidence="1">
    <location>
        <begin position="518"/>
        <end position="528"/>
    </location>
</feature>
<reference evidence="2 3" key="1">
    <citation type="journal article" date="2019" name="Gigascience">
        <title>Whole-genome sequence of the oriental lung fluke Paragonimus westermani.</title>
        <authorList>
            <person name="Oey H."/>
            <person name="Zakrzewski M."/>
            <person name="Narain K."/>
            <person name="Devi K.R."/>
            <person name="Agatsuma T."/>
            <person name="Nawaratna S."/>
            <person name="Gobert G.N."/>
            <person name="Jones M.K."/>
            <person name="Ragan M.A."/>
            <person name="McManus D.P."/>
            <person name="Krause L."/>
        </authorList>
    </citation>
    <scope>NUCLEOTIDE SEQUENCE [LARGE SCALE GENOMIC DNA]</scope>
    <source>
        <strain evidence="2 3">IND2009</strain>
    </source>
</reference>
<feature type="region of interest" description="Disordered" evidence="1">
    <location>
        <begin position="453"/>
        <end position="480"/>
    </location>
</feature>
<feature type="region of interest" description="Disordered" evidence="1">
    <location>
        <begin position="597"/>
        <end position="616"/>
    </location>
</feature>
<feature type="region of interest" description="Disordered" evidence="1">
    <location>
        <begin position="1474"/>
        <end position="1493"/>
    </location>
</feature>
<feature type="region of interest" description="Disordered" evidence="1">
    <location>
        <begin position="1290"/>
        <end position="1380"/>
    </location>
</feature>
<sequence>MSYEGPVNLPYGESDYIQFYGESRPNSPSCASDKGSQLLSETQLHSNYVIQRFMQSPWVKEYWSVCSEMDRGMIYQPDESSWEFFQSGRIHTRSPQCLTVGQKVFSFLRRTFKRNSGETLSKFSSVGRAKQPTKCTNQMKKDFWNPGKESQPSGSFLDQARSWRWIGRKKLVSSTLVNWKASNRRCNTKRQALFSIPHSDSRSVDLKTERANPGTVRFRPNWSAPLDQCNSQNSTPNSRPSALITARSTTDKEVTAKRTRFSLHPSTCNAPPELLRPRLDSEDIVNSASLADSSYKSIKPSSGILNETLTCGDTAVHDRPQSVVDSVTQKQSVNVHDILADRLEYHSVKQPIPTVKSSLKSNANTCIRPIEPVSVSDLNCVTLLQQASPVLSADQKRVLGWTSSHTTPLVKVTPNRSNTTTTIMAHPQTRRENYFNRVTPNERKKVMFELSNSHSLPSTPVKTNLSVTSETPSDLSMRAATDRDESHEINLEKHLNDRHITTTVPGIFLQNPPHPELSSPSDRSVPHSTTLSTTIRIVSNPPNVKRGVASCPIKRNRNLISDLSQIYRNYAAPHEVTRELVDGMCHDKLTEIAPTLLNASDPNHVPNPSVGSKQESNYRRLDDQKELFTHIPVGRLAKRSGDNSKSVIRTEVAAKPVKQTGGRIRAASLNLPNERSDSEPIWGSPLQEWSNSEKSPSVQSFVHHTPGDQKLLVKGSPNARSEPSLSLSRTLSIITKAQSDWPIRNEEESGAHQSLKHSIETRPVERGVQCDGMNFCPVNPVASSVLHDDAQTINPSGTKGNEEVVRHLSVPHVTVKGNTETNECLSVWSMVHSPVPDSVDSPCIHMNPIVGKSIVVQSAMIPVAANQMGSKLRVSSVEQLSTSLRNKLHRTLIDPSPVAHVEVSRRKEVEPRLPDAATSDTTKISSPCYPNPTECNTDWTSLSEPISPSSITEDIVSIPWARAKIVVLRDDAVHSVDVAGSASTALLPRCHLIHMATQTEFDCTSELEKCSFSSSECSQFPNTLPLTPLEDRCLLQDTLPAQLARKCCKNRSTGSSIDQRQYIRSTNTSTVVAVQTDVVSDSVTSYGSIAVENRGNQGRNHQGTLITNEVKKPCTHKFNEISEKERPSDGSDKKWSLSSQVTSVGDAAQIMSCPANQYPNKTSFTLTAHGNQPRSVSCRSPSRIERSCRSQHHCLGRLGLSTQERKGRSPDWNTHSEYGSSYTEMRVKDIPIGIRPSTQNQRLSNTPNVIEPEAKTRRNVDFLVHQGCAQNIKRQKCTSIFHDVDTELSDADISSSVSSPRSSRTNTMSSKRSCHVTEPLKPPTHTVNSETGNRKKHLCSSHTALPNTTPPKLKRHSSVPQLSGRPGIRSKWTSTSSTPFKQSHSALVHPSYPCPLPRYHSKFHLHSNAYIHQQHHLKNPNQYFHGLCGSREEFGSCLSNPTVPYLLTGSKNAKQLNSYSQDIRQVYCSRSPTSRLSTQFPRPRRRAPELNEKRSTWSLTTMDETSLGSSSSIKLSGVSAHEVCPNSQCNGIRWKTWRRIDSTFPRSSERYVVNDNLLRHTFASLQKVRSKAQQSAFHPNRPPMIFKR</sequence>
<feature type="region of interest" description="Disordered" evidence="1">
    <location>
        <begin position="508"/>
        <end position="528"/>
    </location>
</feature>
<gene>
    <name evidence="2" type="ORF">DEA37_0011661</name>
</gene>
<feature type="region of interest" description="Disordered" evidence="1">
    <location>
        <begin position="214"/>
        <end position="251"/>
    </location>
</feature>
<evidence type="ECO:0000313" key="2">
    <source>
        <dbReference type="EMBL" id="KAA3673533.1"/>
    </source>
</evidence>
<feature type="compositionally biased region" description="Polar residues" evidence="1">
    <location>
        <begin position="228"/>
        <end position="240"/>
    </location>
</feature>
<name>A0A5J4NDK8_9TREM</name>
<evidence type="ECO:0000313" key="3">
    <source>
        <dbReference type="Proteomes" id="UP000324629"/>
    </source>
</evidence>
<accession>A0A5J4NDK8</accession>
<feature type="compositionally biased region" description="Polar residues" evidence="1">
    <location>
        <begin position="1371"/>
        <end position="1380"/>
    </location>
</feature>
<dbReference type="Proteomes" id="UP000324629">
    <property type="component" value="Unassembled WGS sequence"/>
</dbReference>
<organism evidence="2 3">
    <name type="scientific">Paragonimus westermani</name>
    <dbReference type="NCBI Taxonomy" id="34504"/>
    <lineage>
        <taxon>Eukaryota</taxon>
        <taxon>Metazoa</taxon>
        <taxon>Spiralia</taxon>
        <taxon>Lophotrochozoa</taxon>
        <taxon>Platyhelminthes</taxon>
        <taxon>Trematoda</taxon>
        <taxon>Digenea</taxon>
        <taxon>Plagiorchiida</taxon>
        <taxon>Troglotremata</taxon>
        <taxon>Troglotrematidae</taxon>
        <taxon>Paragonimus</taxon>
    </lineage>
</organism>
<feature type="compositionally biased region" description="Polar residues" evidence="1">
    <location>
        <begin position="453"/>
        <end position="474"/>
    </location>
</feature>
<dbReference type="EMBL" id="QNGE01003855">
    <property type="protein sequence ID" value="KAA3673533.1"/>
    <property type="molecule type" value="Genomic_DNA"/>
</dbReference>
<feature type="region of interest" description="Disordered" evidence="1">
    <location>
        <begin position="906"/>
        <end position="927"/>
    </location>
</feature>
<proteinExistence type="predicted"/>
<evidence type="ECO:0000256" key="1">
    <source>
        <dbReference type="SAM" id="MobiDB-lite"/>
    </source>
</evidence>